<keyword evidence="2" id="KW-1185">Reference proteome</keyword>
<protein>
    <submittedName>
        <fullName evidence="1">Uncharacterized protein</fullName>
    </submittedName>
</protein>
<evidence type="ECO:0000313" key="1">
    <source>
        <dbReference type="EMBL" id="MFD1721241.1"/>
    </source>
</evidence>
<gene>
    <name evidence="1" type="ORF">ACFSBI_06725</name>
</gene>
<dbReference type="EMBL" id="JBHUEA010000008">
    <property type="protein sequence ID" value="MFD1721241.1"/>
    <property type="molecule type" value="Genomic_DNA"/>
</dbReference>
<dbReference type="Proteomes" id="UP001597347">
    <property type="component" value="Unassembled WGS sequence"/>
</dbReference>
<proteinExistence type="predicted"/>
<dbReference type="RefSeq" id="WP_377933300.1">
    <property type="nucleotide sequence ID" value="NZ_JBHUEA010000008.1"/>
</dbReference>
<reference evidence="2" key="1">
    <citation type="journal article" date="2019" name="Int. J. Syst. Evol. Microbiol.">
        <title>The Global Catalogue of Microorganisms (GCM) 10K type strain sequencing project: providing services to taxonomists for standard genome sequencing and annotation.</title>
        <authorList>
            <consortium name="The Broad Institute Genomics Platform"/>
            <consortium name="The Broad Institute Genome Sequencing Center for Infectious Disease"/>
            <person name="Wu L."/>
            <person name="Ma J."/>
        </authorList>
    </citation>
    <scope>NUCLEOTIDE SEQUENCE [LARGE SCALE GENOMIC DNA]</scope>
    <source>
        <strain evidence="2">CGMCC 1.12471</strain>
    </source>
</reference>
<comment type="caution">
    <text evidence="1">The sequence shown here is derived from an EMBL/GenBank/DDBJ whole genome shotgun (WGS) entry which is preliminary data.</text>
</comment>
<evidence type="ECO:0000313" key="2">
    <source>
        <dbReference type="Proteomes" id="UP001597347"/>
    </source>
</evidence>
<name>A0ABW4LGD2_9MICO</name>
<accession>A0ABW4LGD2</accession>
<sequence>MAATDGHATEGIVQAVGRVKNVRSVPLVRYAHEDETGRPVVVIRVGLPPLLPLTEVVTAIAHVQLTLARLVPAGAAVHVEPDVAADQATPTEAIVIRGME</sequence>
<organism evidence="1 2">
    <name type="scientific">Amnibacterium endophyticum</name>
    <dbReference type="NCBI Taxonomy" id="2109337"/>
    <lineage>
        <taxon>Bacteria</taxon>
        <taxon>Bacillati</taxon>
        <taxon>Actinomycetota</taxon>
        <taxon>Actinomycetes</taxon>
        <taxon>Micrococcales</taxon>
        <taxon>Microbacteriaceae</taxon>
        <taxon>Amnibacterium</taxon>
    </lineage>
</organism>